<gene>
    <name evidence="1" type="ORF">LAUMK136_01103</name>
</gene>
<reference evidence="1 2" key="1">
    <citation type="submission" date="2018-09" db="EMBL/GenBank/DDBJ databases">
        <authorList>
            <person name="Tagini F."/>
        </authorList>
    </citation>
    <scope>NUCLEOTIDE SEQUENCE [LARGE SCALE GENOMIC DNA]</scope>
    <source>
        <strain evidence="1 2">MK136</strain>
    </source>
</reference>
<evidence type="ECO:0000313" key="1">
    <source>
        <dbReference type="EMBL" id="VBA35621.1"/>
    </source>
</evidence>
<dbReference type="RefSeq" id="WP_280177667.1">
    <property type="nucleotide sequence ID" value="NZ_UPHP01000024.1"/>
</dbReference>
<proteinExistence type="predicted"/>
<keyword evidence="2" id="KW-1185">Reference proteome</keyword>
<dbReference type="AlphaFoldDB" id="A0A498PU61"/>
<sequence>MSERAGNDFAGAFLMLFGDLAYPAEMTAVGPGLDRLHRVILRW</sequence>
<protein>
    <submittedName>
        <fullName evidence="1">Uncharacterized protein</fullName>
    </submittedName>
</protein>
<name>A0A498PU61_9MYCO</name>
<dbReference type="EMBL" id="UPHP01000024">
    <property type="protein sequence ID" value="VBA35621.1"/>
    <property type="molecule type" value="Genomic_DNA"/>
</dbReference>
<dbReference type="Proteomes" id="UP000273307">
    <property type="component" value="Unassembled WGS sequence"/>
</dbReference>
<accession>A0A498PU61</accession>
<organism evidence="1 2">
    <name type="scientific">Mycobacterium attenuatum</name>
    <dbReference type="NCBI Taxonomy" id="2341086"/>
    <lineage>
        <taxon>Bacteria</taxon>
        <taxon>Bacillati</taxon>
        <taxon>Actinomycetota</taxon>
        <taxon>Actinomycetes</taxon>
        <taxon>Mycobacteriales</taxon>
        <taxon>Mycobacteriaceae</taxon>
        <taxon>Mycobacterium</taxon>
    </lineage>
</organism>
<evidence type="ECO:0000313" key="2">
    <source>
        <dbReference type="Proteomes" id="UP000273307"/>
    </source>
</evidence>